<evidence type="ECO:0000256" key="1">
    <source>
        <dbReference type="SAM" id="Coils"/>
    </source>
</evidence>
<evidence type="ECO:0000313" key="6">
    <source>
        <dbReference type="EMBL" id="ANP46838.1"/>
    </source>
</evidence>
<keyword evidence="7" id="KW-1185">Reference proteome</keyword>
<keyword evidence="1" id="KW-0175">Coiled coil</keyword>
<dbReference type="PRINTS" id="PR01490">
    <property type="entry name" value="RTXTOXIND"/>
</dbReference>
<feature type="transmembrane region" description="Helical" evidence="3">
    <location>
        <begin position="32"/>
        <end position="50"/>
    </location>
</feature>
<dbReference type="KEGG" id="cbot:ATE48_13400"/>
<evidence type="ECO:0000313" key="7">
    <source>
        <dbReference type="Proteomes" id="UP000092498"/>
    </source>
</evidence>
<evidence type="ECO:0000256" key="2">
    <source>
        <dbReference type="SAM" id="MobiDB-lite"/>
    </source>
</evidence>
<feature type="domain" description="AprE-like long alpha-helical hairpin" evidence="4">
    <location>
        <begin position="107"/>
        <end position="242"/>
    </location>
</feature>
<keyword evidence="3" id="KW-1133">Transmembrane helix</keyword>
<dbReference type="STRING" id="1759059.ATE48_13400"/>
<evidence type="ECO:0000259" key="5">
    <source>
        <dbReference type="Pfam" id="PF26002"/>
    </source>
</evidence>
<protein>
    <submittedName>
        <fullName evidence="6">Uncharacterized protein</fullName>
    </submittedName>
</protein>
<feature type="coiled-coil region" evidence="1">
    <location>
        <begin position="214"/>
        <end position="241"/>
    </location>
</feature>
<dbReference type="PANTHER" id="PTHR30386:SF17">
    <property type="entry name" value="ALKALINE PROTEASE SECRETION PROTEIN APRE"/>
    <property type="match status" value="1"/>
</dbReference>
<dbReference type="InterPro" id="IPR058982">
    <property type="entry name" value="Beta-barrel_AprE"/>
</dbReference>
<dbReference type="EMBL" id="CP013244">
    <property type="protein sequence ID" value="ANP46838.1"/>
    <property type="molecule type" value="Genomic_DNA"/>
</dbReference>
<sequence length="425" mass="46858">MTFDLLTRPPVRESELDNGGDDSDSGRKEIRAGLIAMLVFFIGFGGWAAFAPLDAAVVAPGVIVVSGNRQTVQHRDGGMVSSIFVVEGDRVEQGQVLIELGSPELVAQEQALLSQVVDLQMQRQRLTAERTGQGSLERPAEWANMTPEDQIVADAAFERHRREARSGSWSPFDARIAGYRGEVASLNRQEGLLNEELSGMRELAAEQLVPMTRVRALERSLAELQGRRAELNSMIASTQQERYEDLRQVDARLAELSPQLAGARERLELTRIRAPTAGVVVGLQVHTVGGVVRAGDRLMDIVPEGQDLIVEARVAPESADNLASGQRTEVRITAFGGRNLPIVYGVVRQVSADRFVDERTGQGYFLTQVAVPPEELRRLTQAAGDEHRLRAGLSAQVVIPTRKRTALQYLFEPLNQTLWRSLREE</sequence>
<name>A0A1B1AJU6_9PROT</name>
<evidence type="ECO:0000259" key="4">
    <source>
        <dbReference type="Pfam" id="PF25994"/>
    </source>
</evidence>
<keyword evidence="3" id="KW-0812">Transmembrane</keyword>
<dbReference type="SUPFAM" id="SSF111369">
    <property type="entry name" value="HlyD-like secretion proteins"/>
    <property type="match status" value="1"/>
</dbReference>
<dbReference type="OrthoDB" id="9810980at2"/>
<dbReference type="Proteomes" id="UP000092498">
    <property type="component" value="Chromosome"/>
</dbReference>
<gene>
    <name evidence="6" type="ORF">ATE48_13400</name>
</gene>
<dbReference type="PANTHER" id="PTHR30386">
    <property type="entry name" value="MEMBRANE FUSION SUBUNIT OF EMRAB-TOLC MULTIDRUG EFFLUX PUMP"/>
    <property type="match status" value="1"/>
</dbReference>
<dbReference type="Gene3D" id="2.40.50.100">
    <property type="match status" value="1"/>
</dbReference>
<dbReference type="RefSeq" id="WP_066772318.1">
    <property type="nucleotide sequence ID" value="NZ_CP013244.1"/>
</dbReference>
<feature type="region of interest" description="Disordered" evidence="2">
    <location>
        <begin position="1"/>
        <end position="25"/>
    </location>
</feature>
<evidence type="ECO:0000256" key="3">
    <source>
        <dbReference type="SAM" id="Phobius"/>
    </source>
</evidence>
<dbReference type="Pfam" id="PF26002">
    <property type="entry name" value="Beta-barrel_AprE"/>
    <property type="match status" value="1"/>
</dbReference>
<feature type="domain" description="AprE-like beta-barrel" evidence="5">
    <location>
        <begin position="308"/>
        <end position="402"/>
    </location>
</feature>
<dbReference type="InterPro" id="IPR050739">
    <property type="entry name" value="MFP"/>
</dbReference>
<reference evidence="6 7" key="1">
    <citation type="submission" date="2015-11" db="EMBL/GenBank/DDBJ databases">
        <title>Whole-Genome Sequence of Candidatus Oderbacter manganicum from the National Park Lower Oder Valley, Germany.</title>
        <authorList>
            <person name="Braun B."/>
            <person name="Liere K."/>
            <person name="Szewzyk U."/>
        </authorList>
    </citation>
    <scope>NUCLEOTIDE SEQUENCE [LARGE SCALE GENOMIC DNA]</scope>
    <source>
        <strain evidence="6 7">OTSz_A_272</strain>
    </source>
</reference>
<keyword evidence="3" id="KW-0472">Membrane</keyword>
<dbReference type="Gene3D" id="2.40.30.170">
    <property type="match status" value="1"/>
</dbReference>
<dbReference type="InParanoid" id="A0A1B1AJU6"/>
<dbReference type="Pfam" id="PF25994">
    <property type="entry name" value="HH_AprE"/>
    <property type="match status" value="1"/>
</dbReference>
<organism evidence="6 7">
    <name type="scientific">Candidatus Viadribacter manganicus</name>
    <dbReference type="NCBI Taxonomy" id="1759059"/>
    <lineage>
        <taxon>Bacteria</taxon>
        <taxon>Pseudomonadati</taxon>
        <taxon>Pseudomonadota</taxon>
        <taxon>Alphaproteobacteria</taxon>
        <taxon>Hyphomonadales</taxon>
        <taxon>Hyphomonadaceae</taxon>
        <taxon>Candidatus Viadribacter</taxon>
    </lineage>
</organism>
<accession>A0A1B1AJU6</accession>
<dbReference type="InterPro" id="IPR058781">
    <property type="entry name" value="HH_AprE-like"/>
</dbReference>
<dbReference type="AlphaFoldDB" id="A0A1B1AJU6"/>
<proteinExistence type="predicted"/>